<evidence type="ECO:0000256" key="2">
    <source>
        <dbReference type="ARBA" id="ARBA00004922"/>
    </source>
</evidence>
<keyword evidence="6" id="KW-0119">Carbohydrate metabolism</keyword>
<feature type="signal peptide" evidence="10">
    <location>
        <begin position="1"/>
        <end position="22"/>
    </location>
</feature>
<name>A0A7S4GLI0_9EUGL</name>
<dbReference type="PROSITE" id="PS51257">
    <property type="entry name" value="PROKAR_LIPOPROTEIN"/>
    <property type="match status" value="1"/>
</dbReference>
<feature type="compositionally biased region" description="Low complexity" evidence="9">
    <location>
        <begin position="498"/>
        <end position="512"/>
    </location>
</feature>
<dbReference type="PANTHER" id="PTHR13398">
    <property type="entry name" value="GDP-FUCOSE PROTEIN O-FUCOSYLTRANSFERASE 2"/>
    <property type="match status" value="1"/>
</dbReference>
<comment type="subcellular location">
    <subcellularLocation>
        <location evidence="1">Endoplasmic reticulum</location>
    </subcellularLocation>
</comment>
<evidence type="ECO:0000256" key="9">
    <source>
        <dbReference type="SAM" id="MobiDB-lite"/>
    </source>
</evidence>
<dbReference type="InterPro" id="IPR045130">
    <property type="entry name" value="OFUT2-like"/>
</dbReference>
<dbReference type="GO" id="GO:0006004">
    <property type="term" value="P:fucose metabolic process"/>
    <property type="evidence" value="ECO:0007669"/>
    <property type="project" value="UniProtKB-KW"/>
</dbReference>
<evidence type="ECO:0000256" key="6">
    <source>
        <dbReference type="ARBA" id="ARBA00023277"/>
    </source>
</evidence>
<keyword evidence="4" id="KW-0256">Endoplasmic reticulum</keyword>
<gene>
    <name evidence="11" type="ORF">EGYM00163_LOCUS51248</name>
</gene>
<evidence type="ECO:0000256" key="4">
    <source>
        <dbReference type="ARBA" id="ARBA00022824"/>
    </source>
</evidence>
<keyword evidence="10" id="KW-0732">Signal</keyword>
<evidence type="ECO:0000256" key="7">
    <source>
        <dbReference type="ARBA" id="ARBA00025803"/>
    </source>
</evidence>
<dbReference type="Gene3D" id="3.40.50.11350">
    <property type="match status" value="1"/>
</dbReference>
<comment type="similarity">
    <text evidence="7">Belongs to the glycosyltransferase 68 family.</text>
</comment>
<evidence type="ECO:0000256" key="5">
    <source>
        <dbReference type="ARBA" id="ARBA00023253"/>
    </source>
</evidence>
<accession>A0A7S4GLI0</accession>
<dbReference type="GO" id="GO:0046922">
    <property type="term" value="F:peptide-O-fucosyltransferase activity"/>
    <property type="evidence" value="ECO:0007669"/>
    <property type="project" value="InterPro"/>
</dbReference>
<feature type="region of interest" description="Disordered" evidence="9">
    <location>
        <begin position="479"/>
        <end position="552"/>
    </location>
</feature>
<evidence type="ECO:0000256" key="8">
    <source>
        <dbReference type="ARBA" id="ARBA00026232"/>
    </source>
</evidence>
<evidence type="ECO:0000256" key="1">
    <source>
        <dbReference type="ARBA" id="ARBA00004240"/>
    </source>
</evidence>
<reference evidence="11" key="1">
    <citation type="submission" date="2021-01" db="EMBL/GenBank/DDBJ databases">
        <authorList>
            <person name="Corre E."/>
            <person name="Pelletier E."/>
            <person name="Niang G."/>
            <person name="Scheremetjew M."/>
            <person name="Finn R."/>
            <person name="Kale V."/>
            <person name="Holt S."/>
            <person name="Cochrane G."/>
            <person name="Meng A."/>
            <person name="Brown T."/>
            <person name="Cohen L."/>
        </authorList>
    </citation>
    <scope>NUCLEOTIDE SEQUENCE</scope>
    <source>
        <strain evidence="11">CCMP1594</strain>
    </source>
</reference>
<evidence type="ECO:0000313" key="11">
    <source>
        <dbReference type="EMBL" id="CAE0840233.1"/>
    </source>
</evidence>
<protein>
    <recommendedName>
        <fullName evidence="8">GDP-fucose protein O-fucosyltransferase 2</fullName>
    </recommendedName>
</protein>
<evidence type="ECO:0000256" key="10">
    <source>
        <dbReference type="SAM" id="SignalP"/>
    </source>
</evidence>
<comment type="pathway">
    <text evidence="2">Protein modification; protein glycosylation.</text>
</comment>
<feature type="chain" id="PRO_5030724592" description="GDP-fucose protein O-fucosyltransferase 2" evidence="10">
    <location>
        <begin position="23"/>
        <end position="552"/>
    </location>
</feature>
<sequence>MRLPRVLVVCIVGFISLLLVLSCPLLGVCVNSSAQDQGVDVQYRQWDVQDTAWKEEFDHIERVTEGLQYQHAAKRQQIKDLRRNLSRLQAQINSRCKVGGCNGQSKSTMEVAEFRSPDDMEPLTQDAPTPASGALDLTGKNRSKLQYIFFRPRCCSGINNQIEEFWYAAQLALLIGRGLVLPAVAENVTWDDPTMSRLYPFDLFYDVRVASQLVPTLPLMEWKEKCNSTFQLDIYPQRNQKIVQKKYEMYLNITYKGVPRLVVKTYKELIGQDLPDCLGVQWPLYLLDGMLATEVFPGDPPLGGLVERNKLFERLRRHTIAGPHIMKAVAQYTRTLGAYLAVHIRVGDFRTWCRTGGRDKLKCPTYKDMGETIRDTAAAHKIGDVFVACAPHFMGEALPQLKLYNPNLTFHTFTSEEPPFKGHPDVVGMAETQICVDAPVFIGNAWSTWSRTVHQQRYTSGKRCTTTLLWNFPRPWCVDKNPPRNSTKPAKVISGGPSASSSSNQSLAAKASDPSLVNKALQSPRDAALQHSKTQPQPQPQPQAQSPSVSRS</sequence>
<organism evidence="11">
    <name type="scientific">Eutreptiella gymnastica</name>
    <dbReference type="NCBI Taxonomy" id="73025"/>
    <lineage>
        <taxon>Eukaryota</taxon>
        <taxon>Discoba</taxon>
        <taxon>Euglenozoa</taxon>
        <taxon>Euglenida</taxon>
        <taxon>Spirocuta</taxon>
        <taxon>Euglenophyceae</taxon>
        <taxon>Eutreptiales</taxon>
        <taxon>Eutreptiaceae</taxon>
        <taxon>Eutreptiella</taxon>
    </lineage>
</organism>
<dbReference type="GO" id="GO:0005783">
    <property type="term" value="C:endoplasmic reticulum"/>
    <property type="evidence" value="ECO:0007669"/>
    <property type="project" value="UniProtKB-SubCell"/>
</dbReference>
<evidence type="ECO:0000256" key="3">
    <source>
        <dbReference type="ARBA" id="ARBA00022679"/>
    </source>
</evidence>
<keyword evidence="3" id="KW-0808">Transferase</keyword>
<dbReference type="EMBL" id="HBJA01149181">
    <property type="protein sequence ID" value="CAE0840233.1"/>
    <property type="molecule type" value="Transcribed_RNA"/>
</dbReference>
<dbReference type="InterPro" id="IPR019378">
    <property type="entry name" value="GDP-Fuc_O-FucTrfase"/>
</dbReference>
<keyword evidence="5" id="KW-0294">Fucose metabolism</keyword>
<feature type="compositionally biased region" description="Low complexity" evidence="9">
    <location>
        <begin position="530"/>
        <end position="552"/>
    </location>
</feature>
<dbReference type="CDD" id="cd11296">
    <property type="entry name" value="O-FucT_like"/>
    <property type="match status" value="1"/>
</dbReference>
<dbReference type="AlphaFoldDB" id="A0A7S4GLI0"/>
<proteinExistence type="inferred from homology"/>
<dbReference type="PANTHER" id="PTHR13398:SF0">
    <property type="entry name" value="GDP-FUCOSE PROTEIN O-FUCOSYLTRANSFERASE 2"/>
    <property type="match status" value="1"/>
</dbReference>
<dbReference type="Pfam" id="PF10250">
    <property type="entry name" value="O-FucT"/>
    <property type="match status" value="1"/>
</dbReference>